<dbReference type="AlphaFoldDB" id="A0A927BQK9"/>
<feature type="domain" description="PEP-utilising enzyme C-terminal" evidence="1">
    <location>
        <begin position="2"/>
        <end position="40"/>
    </location>
</feature>
<sequence>MSLCGEMASEAAAVPLLLGMGLDTFSVSNETLPAIGRQLRLQAELPDQAKLRQAALEVLELDIAAEVRRYVEQHFPQVPSAAL</sequence>
<protein>
    <recommendedName>
        <fullName evidence="1">PEP-utilising enzyme C-terminal domain-containing protein</fullName>
    </recommendedName>
</protein>
<dbReference type="SUPFAM" id="SSF51621">
    <property type="entry name" value="Phosphoenolpyruvate/pyruvate domain"/>
    <property type="match status" value="1"/>
</dbReference>
<gene>
    <name evidence="2" type="ORF">IDH44_00930</name>
</gene>
<dbReference type="GO" id="GO:0016772">
    <property type="term" value="F:transferase activity, transferring phosphorus-containing groups"/>
    <property type="evidence" value="ECO:0007669"/>
    <property type="project" value="InterPro"/>
</dbReference>
<dbReference type="Proteomes" id="UP000621560">
    <property type="component" value="Unassembled WGS sequence"/>
</dbReference>
<proteinExistence type="predicted"/>
<dbReference type="EMBL" id="JACXIZ010000003">
    <property type="protein sequence ID" value="MBD2843739.1"/>
    <property type="molecule type" value="Genomic_DNA"/>
</dbReference>
<dbReference type="InterPro" id="IPR000121">
    <property type="entry name" value="PEP_util_C"/>
</dbReference>
<dbReference type="InterPro" id="IPR050499">
    <property type="entry name" value="PEP-utilizing_PTS_enzyme"/>
</dbReference>
<evidence type="ECO:0000259" key="1">
    <source>
        <dbReference type="Pfam" id="PF02896"/>
    </source>
</evidence>
<reference evidence="2" key="1">
    <citation type="submission" date="2020-09" db="EMBL/GenBank/DDBJ databases">
        <title>A novel bacterium of genus Paenibacillus, isolated from South China Sea.</title>
        <authorList>
            <person name="Huang H."/>
            <person name="Mo K."/>
            <person name="Hu Y."/>
        </authorList>
    </citation>
    <scope>NUCLEOTIDE SEQUENCE</scope>
    <source>
        <strain evidence="2">IB182496</strain>
    </source>
</reference>
<accession>A0A927BQK9</accession>
<dbReference type="InterPro" id="IPR015813">
    <property type="entry name" value="Pyrv/PenolPyrv_kinase-like_dom"/>
</dbReference>
<comment type="caution">
    <text evidence="2">The sequence shown here is derived from an EMBL/GenBank/DDBJ whole genome shotgun (WGS) entry which is preliminary data.</text>
</comment>
<dbReference type="InterPro" id="IPR040442">
    <property type="entry name" value="Pyrv_kinase-like_dom_sf"/>
</dbReference>
<organism evidence="2 3">
    <name type="scientific">Paenibacillus sabuli</name>
    <dbReference type="NCBI Taxonomy" id="2772509"/>
    <lineage>
        <taxon>Bacteria</taxon>
        <taxon>Bacillati</taxon>
        <taxon>Bacillota</taxon>
        <taxon>Bacilli</taxon>
        <taxon>Bacillales</taxon>
        <taxon>Paenibacillaceae</taxon>
        <taxon>Paenibacillus</taxon>
    </lineage>
</organism>
<keyword evidence="3" id="KW-1185">Reference proteome</keyword>
<dbReference type="Pfam" id="PF02896">
    <property type="entry name" value="PEP-utilizers_C"/>
    <property type="match status" value="1"/>
</dbReference>
<dbReference type="Gene3D" id="3.20.20.60">
    <property type="entry name" value="Phosphoenolpyruvate-binding domains"/>
    <property type="match status" value="1"/>
</dbReference>
<dbReference type="PANTHER" id="PTHR46244:SF6">
    <property type="entry name" value="PHOSPHOENOLPYRUVATE-PROTEIN PHOSPHOTRANSFERASE"/>
    <property type="match status" value="1"/>
</dbReference>
<evidence type="ECO:0000313" key="2">
    <source>
        <dbReference type="EMBL" id="MBD2843739.1"/>
    </source>
</evidence>
<dbReference type="PANTHER" id="PTHR46244">
    <property type="entry name" value="PHOSPHOENOLPYRUVATE-PROTEIN PHOSPHOTRANSFERASE"/>
    <property type="match status" value="1"/>
</dbReference>
<evidence type="ECO:0000313" key="3">
    <source>
        <dbReference type="Proteomes" id="UP000621560"/>
    </source>
</evidence>
<name>A0A927BQK9_9BACL</name>